<organism evidence="1">
    <name type="scientific">hydrothermal vent metagenome</name>
    <dbReference type="NCBI Taxonomy" id="652676"/>
    <lineage>
        <taxon>unclassified sequences</taxon>
        <taxon>metagenomes</taxon>
        <taxon>ecological metagenomes</taxon>
    </lineage>
</organism>
<gene>
    <name evidence="1" type="ORF">MNB_SV-8-1403</name>
</gene>
<dbReference type="EMBL" id="FPHD01000009">
    <property type="protein sequence ID" value="SFV50569.1"/>
    <property type="molecule type" value="Genomic_DNA"/>
</dbReference>
<evidence type="ECO:0000313" key="1">
    <source>
        <dbReference type="EMBL" id="SFV50569.1"/>
    </source>
</evidence>
<sequence>MIDATYFGKRRDKLGLIVAKDTLLKEPIAYNFIATETKEVYRDLLAQIKDKGFTLDAVVLDGKPGIIGLFEGVPLQMCHFHMKSIITRKLTRNPKLQASIELKHIVARLGKVTACRFEYMLLAWHNRHTLFLDEKVDDDSKRTWHYKHKRLRSAYRSLMKFLPYLFTYQKYPDLHIPTTTNYLDGGCFSPLKDLLRVHRGIGVKMKRKLIVYFLENRVK</sequence>
<name>A0A1W1BAT0_9ZZZZ</name>
<proteinExistence type="predicted"/>
<accession>A0A1W1BAT0</accession>
<reference evidence="1" key="1">
    <citation type="submission" date="2016-10" db="EMBL/GenBank/DDBJ databases">
        <authorList>
            <person name="de Groot N.N."/>
        </authorList>
    </citation>
    <scope>NUCLEOTIDE SEQUENCE</scope>
</reference>
<dbReference type="AlphaFoldDB" id="A0A1W1BAT0"/>
<protein>
    <submittedName>
        <fullName evidence="1">Mobile element protein</fullName>
    </submittedName>
</protein>